<organism evidence="7 8">
    <name type="scientific">Candidatus Liberibacter ctenarytainae</name>
    <dbReference type="NCBI Taxonomy" id="2020335"/>
    <lineage>
        <taxon>Bacteria</taxon>
        <taxon>Pseudomonadati</taxon>
        <taxon>Pseudomonadota</taxon>
        <taxon>Alphaproteobacteria</taxon>
        <taxon>Hyphomicrobiales</taxon>
        <taxon>Rhizobiaceae</taxon>
        <taxon>Liberibacter</taxon>
    </lineage>
</organism>
<protein>
    <submittedName>
        <fullName evidence="7">Uncharacterized protein</fullName>
    </submittedName>
</protein>
<evidence type="ECO:0000256" key="1">
    <source>
        <dbReference type="ARBA" id="ARBA00004651"/>
    </source>
</evidence>
<keyword evidence="4 6" id="KW-1133">Transmembrane helix</keyword>
<dbReference type="Proteomes" id="UP000736856">
    <property type="component" value="Unassembled WGS sequence"/>
</dbReference>
<dbReference type="Gene3D" id="1.10.3730.20">
    <property type="match status" value="1"/>
</dbReference>
<reference evidence="7" key="1">
    <citation type="submission" date="2019-02" db="EMBL/GenBank/DDBJ databases">
        <title>A novel Candidatus Liberibacter species associated with the New Zealand native fuchsia psyllid, Ctenarytaina fuchsiae.</title>
        <authorList>
            <person name="Thompson S.M."/>
            <person name="Jorgensen N."/>
            <person name="David C."/>
            <person name="Bulman S.R."/>
            <person name="Smith G.R."/>
        </authorList>
    </citation>
    <scope>NUCLEOTIDE SEQUENCE</scope>
    <source>
        <strain evidence="7">Oxford</strain>
    </source>
</reference>
<dbReference type="GO" id="GO:0022857">
    <property type="term" value="F:transmembrane transporter activity"/>
    <property type="evidence" value="ECO:0007669"/>
    <property type="project" value="InterPro"/>
</dbReference>
<keyword evidence="2" id="KW-1003">Cell membrane</keyword>
<proteinExistence type="predicted"/>
<name>A0A937ACH4_9HYPH</name>
<evidence type="ECO:0000313" key="7">
    <source>
        <dbReference type="EMBL" id="MBL0849210.1"/>
    </source>
</evidence>
<keyword evidence="5 6" id="KW-0472">Membrane</keyword>
<feature type="transmembrane region" description="Helical" evidence="6">
    <location>
        <begin position="44"/>
        <end position="64"/>
    </location>
</feature>
<dbReference type="GO" id="GO:0005886">
    <property type="term" value="C:plasma membrane"/>
    <property type="evidence" value="ECO:0007669"/>
    <property type="project" value="UniProtKB-SubCell"/>
</dbReference>
<keyword evidence="3 6" id="KW-0812">Transmembrane</keyword>
<dbReference type="InterPro" id="IPR000390">
    <property type="entry name" value="Small_drug/metabolite_transptr"/>
</dbReference>
<evidence type="ECO:0000313" key="8">
    <source>
        <dbReference type="Proteomes" id="UP000736856"/>
    </source>
</evidence>
<gene>
    <name evidence="7" type="ORF">EU981_03945</name>
</gene>
<sequence length="119" mass="13685">MKWIVLLSNILVSVLAFIFVKMSTIPQETIQAPPNLSDHLSHRLFYWIGFLCYSSSFFFYAIVVKQFPLQIAQTCVTCSIIMIITLLSSLFWKEPFYFTTGIGMIFITIGITLLSWDTI</sequence>
<dbReference type="InterPro" id="IPR037185">
    <property type="entry name" value="EmrE-like"/>
</dbReference>
<dbReference type="PANTHER" id="PTHR30561:SF9">
    <property type="entry name" value="4-AMINO-4-DEOXY-L-ARABINOSE-PHOSPHOUNDECAPRENOL FLIPPASE SUBUNIT ARNF-RELATED"/>
    <property type="match status" value="1"/>
</dbReference>
<accession>A0A937ACH4</accession>
<comment type="caution">
    <text evidence="7">The sequence shown here is derived from an EMBL/GenBank/DDBJ whole genome shotgun (WGS) entry which is preliminary data.</text>
</comment>
<evidence type="ECO:0000256" key="4">
    <source>
        <dbReference type="ARBA" id="ARBA00022989"/>
    </source>
</evidence>
<feature type="transmembrane region" description="Helical" evidence="6">
    <location>
        <begin position="71"/>
        <end position="90"/>
    </location>
</feature>
<evidence type="ECO:0000256" key="3">
    <source>
        <dbReference type="ARBA" id="ARBA00022692"/>
    </source>
</evidence>
<evidence type="ECO:0000256" key="2">
    <source>
        <dbReference type="ARBA" id="ARBA00022475"/>
    </source>
</evidence>
<feature type="transmembrane region" description="Helical" evidence="6">
    <location>
        <begin position="96"/>
        <end position="116"/>
    </location>
</feature>
<comment type="subcellular location">
    <subcellularLocation>
        <location evidence="1">Cell membrane</location>
        <topology evidence="1">Multi-pass membrane protein</topology>
    </subcellularLocation>
</comment>
<evidence type="ECO:0000256" key="5">
    <source>
        <dbReference type="ARBA" id="ARBA00023136"/>
    </source>
</evidence>
<dbReference type="SUPFAM" id="SSF103481">
    <property type="entry name" value="Multidrug resistance efflux transporter EmrE"/>
    <property type="match status" value="1"/>
</dbReference>
<evidence type="ECO:0000256" key="6">
    <source>
        <dbReference type="SAM" id="Phobius"/>
    </source>
</evidence>
<dbReference type="AlphaFoldDB" id="A0A937ACH4"/>
<dbReference type="PANTHER" id="PTHR30561">
    <property type="entry name" value="SMR FAMILY PROTON-DEPENDENT DRUG EFFLUX TRANSPORTER SUGE"/>
    <property type="match status" value="1"/>
</dbReference>
<dbReference type="EMBL" id="SEOL01000007">
    <property type="protein sequence ID" value="MBL0849210.1"/>
    <property type="molecule type" value="Genomic_DNA"/>
</dbReference>